<feature type="repeat" description="ANK" evidence="3">
    <location>
        <begin position="101"/>
        <end position="133"/>
    </location>
</feature>
<accession>A0A6A5UYX3</accession>
<dbReference type="SMART" id="SM00248">
    <property type="entry name" value="ANK"/>
    <property type="match status" value="3"/>
</dbReference>
<dbReference type="InterPro" id="IPR002110">
    <property type="entry name" value="Ankyrin_rpt"/>
</dbReference>
<evidence type="ECO:0000256" key="3">
    <source>
        <dbReference type="PROSITE-ProRule" id="PRU00023"/>
    </source>
</evidence>
<dbReference type="InterPro" id="IPR036770">
    <property type="entry name" value="Ankyrin_rpt-contain_sf"/>
</dbReference>
<gene>
    <name evidence="4" type="ORF">BU23DRAFT_217561</name>
</gene>
<keyword evidence="1" id="KW-0677">Repeat</keyword>
<keyword evidence="2 3" id="KW-0040">ANK repeat</keyword>
<dbReference type="OrthoDB" id="539213at2759"/>
<name>A0A6A5UYX3_9PLEO</name>
<dbReference type="Proteomes" id="UP000800036">
    <property type="component" value="Unassembled WGS sequence"/>
</dbReference>
<evidence type="ECO:0000313" key="4">
    <source>
        <dbReference type="EMBL" id="KAF1970201.1"/>
    </source>
</evidence>
<dbReference type="PANTHER" id="PTHR24198">
    <property type="entry name" value="ANKYRIN REPEAT AND PROTEIN KINASE DOMAIN-CONTAINING PROTEIN"/>
    <property type="match status" value="1"/>
</dbReference>
<dbReference type="SUPFAM" id="SSF48403">
    <property type="entry name" value="Ankyrin repeat"/>
    <property type="match status" value="1"/>
</dbReference>
<evidence type="ECO:0000313" key="5">
    <source>
        <dbReference type="Proteomes" id="UP000800036"/>
    </source>
</evidence>
<proteinExistence type="predicted"/>
<protein>
    <submittedName>
        <fullName evidence="4">Ankyrin</fullName>
    </submittedName>
</protein>
<dbReference type="Pfam" id="PF12796">
    <property type="entry name" value="Ank_2"/>
    <property type="match status" value="1"/>
</dbReference>
<dbReference type="EMBL" id="ML976703">
    <property type="protein sequence ID" value="KAF1970201.1"/>
    <property type="molecule type" value="Genomic_DNA"/>
</dbReference>
<organism evidence="4 5">
    <name type="scientific">Bimuria novae-zelandiae CBS 107.79</name>
    <dbReference type="NCBI Taxonomy" id="1447943"/>
    <lineage>
        <taxon>Eukaryota</taxon>
        <taxon>Fungi</taxon>
        <taxon>Dikarya</taxon>
        <taxon>Ascomycota</taxon>
        <taxon>Pezizomycotina</taxon>
        <taxon>Dothideomycetes</taxon>
        <taxon>Pleosporomycetidae</taxon>
        <taxon>Pleosporales</taxon>
        <taxon>Massarineae</taxon>
        <taxon>Didymosphaeriaceae</taxon>
        <taxon>Bimuria</taxon>
    </lineage>
</organism>
<evidence type="ECO:0000256" key="1">
    <source>
        <dbReference type="ARBA" id="ARBA00022737"/>
    </source>
</evidence>
<dbReference type="PROSITE" id="PS50088">
    <property type="entry name" value="ANK_REPEAT"/>
    <property type="match status" value="2"/>
</dbReference>
<keyword evidence="5" id="KW-1185">Reference proteome</keyword>
<dbReference type="PROSITE" id="PS50297">
    <property type="entry name" value="ANK_REP_REGION"/>
    <property type="match status" value="1"/>
</dbReference>
<dbReference type="AlphaFoldDB" id="A0A6A5UYX3"/>
<sequence>MLFGSSRKPEPQTELIEILACNSFQNFDAQDTRGWTALHRAAAFGTSDDVKALLLMKASVDVRTHNLQWTPLFCAVCFSNLETMQELWTCYNDPSQTKDLRGWNLLHVAAAAGNFAAVPFLLKKGVDLNGISQATSRFVPASLASLSVKPGYMARNCGEESYGAWCEVLRSEGYEPDVSPSTIDWMQEEYREKFGGCECCETWGF</sequence>
<dbReference type="Pfam" id="PF13637">
    <property type="entry name" value="Ank_4"/>
    <property type="match status" value="1"/>
</dbReference>
<dbReference type="PANTHER" id="PTHR24198:SF165">
    <property type="entry name" value="ANKYRIN REPEAT-CONTAINING PROTEIN-RELATED"/>
    <property type="match status" value="1"/>
</dbReference>
<dbReference type="Gene3D" id="1.25.40.20">
    <property type="entry name" value="Ankyrin repeat-containing domain"/>
    <property type="match status" value="1"/>
</dbReference>
<evidence type="ECO:0000256" key="2">
    <source>
        <dbReference type="ARBA" id="ARBA00023043"/>
    </source>
</evidence>
<feature type="repeat" description="ANK" evidence="3">
    <location>
        <begin position="33"/>
        <end position="65"/>
    </location>
</feature>
<reference evidence="4" key="1">
    <citation type="journal article" date="2020" name="Stud. Mycol.">
        <title>101 Dothideomycetes genomes: a test case for predicting lifestyles and emergence of pathogens.</title>
        <authorList>
            <person name="Haridas S."/>
            <person name="Albert R."/>
            <person name="Binder M."/>
            <person name="Bloem J."/>
            <person name="Labutti K."/>
            <person name="Salamov A."/>
            <person name="Andreopoulos B."/>
            <person name="Baker S."/>
            <person name="Barry K."/>
            <person name="Bills G."/>
            <person name="Bluhm B."/>
            <person name="Cannon C."/>
            <person name="Castanera R."/>
            <person name="Culley D."/>
            <person name="Daum C."/>
            <person name="Ezra D."/>
            <person name="Gonzalez J."/>
            <person name="Henrissat B."/>
            <person name="Kuo A."/>
            <person name="Liang C."/>
            <person name="Lipzen A."/>
            <person name="Lutzoni F."/>
            <person name="Magnuson J."/>
            <person name="Mondo S."/>
            <person name="Nolan M."/>
            <person name="Ohm R."/>
            <person name="Pangilinan J."/>
            <person name="Park H.-J."/>
            <person name="Ramirez L."/>
            <person name="Alfaro M."/>
            <person name="Sun H."/>
            <person name="Tritt A."/>
            <person name="Yoshinaga Y."/>
            <person name="Zwiers L.-H."/>
            <person name="Turgeon B."/>
            <person name="Goodwin S."/>
            <person name="Spatafora J."/>
            <person name="Crous P."/>
            <person name="Grigoriev I."/>
        </authorList>
    </citation>
    <scope>NUCLEOTIDE SEQUENCE</scope>
    <source>
        <strain evidence="4">CBS 107.79</strain>
    </source>
</reference>